<dbReference type="SMR" id="A0A0H3AC68"/>
<dbReference type="HOGENOM" id="CLU_100715_7_3_7"/>
<dbReference type="PANTHER" id="PTHR11803:SF58">
    <property type="entry name" value="PROTEIN HMF1-RELATED"/>
    <property type="match status" value="1"/>
</dbReference>
<evidence type="ECO:0000313" key="3">
    <source>
        <dbReference type="Proteomes" id="UP000009173"/>
    </source>
</evidence>
<dbReference type="InterPro" id="IPR006056">
    <property type="entry name" value="RidA"/>
</dbReference>
<dbReference type="KEGG" id="dvl:Dvul_2337"/>
<dbReference type="NCBIfam" id="TIGR00004">
    <property type="entry name" value="Rid family detoxifying hydrolase"/>
    <property type="match status" value="1"/>
</dbReference>
<protein>
    <submittedName>
        <fullName evidence="2">Putative endoribonuclease L-PSP</fullName>
    </submittedName>
</protein>
<sequence length="127" mass="13509">MADRYPILPGGAPAPVAPYSPGMVCGSFLFVSGQLPLDAATGVLIEGDIRERTRQALRNMQAVVRAAGCELSCAVRVNIYLADMNDFAAVNEVYKTFFCKPYPARTAIQAAALPLGSDILIDGIFAL</sequence>
<dbReference type="SUPFAM" id="SSF55298">
    <property type="entry name" value="YjgF-like"/>
    <property type="match status" value="1"/>
</dbReference>
<proteinExistence type="inferred from homology"/>
<evidence type="ECO:0000313" key="2">
    <source>
        <dbReference type="EMBL" id="ABM29353.1"/>
    </source>
</evidence>
<dbReference type="InterPro" id="IPR035959">
    <property type="entry name" value="RutC-like_sf"/>
</dbReference>
<name>A0A0H3AC68_NITV4</name>
<reference evidence="3" key="1">
    <citation type="journal article" date="2009" name="Environ. Microbiol.">
        <title>Contribution of mobile genetic elements to Desulfovibrio vulgaris genome plasticity.</title>
        <authorList>
            <person name="Walker C.B."/>
            <person name="Stolyar S."/>
            <person name="Chivian D."/>
            <person name="Pinel N."/>
            <person name="Gabster J.A."/>
            <person name="Dehal P.S."/>
            <person name="He Z."/>
            <person name="Yang Z.K."/>
            <person name="Yen H.C."/>
            <person name="Zhou J."/>
            <person name="Wall J.D."/>
            <person name="Hazen T.C."/>
            <person name="Arkin A.P."/>
            <person name="Stahl D.A."/>
        </authorList>
    </citation>
    <scope>NUCLEOTIDE SEQUENCE [LARGE SCALE GENOMIC DNA]</scope>
    <source>
        <strain evidence="3">DP4</strain>
    </source>
</reference>
<accession>A0A0H3AC68</accession>
<comment type="similarity">
    <text evidence="1">Belongs to the RutC family.</text>
</comment>
<gene>
    <name evidence="2" type="ordered locus">Dvul_2337</name>
</gene>
<dbReference type="GO" id="GO:0019239">
    <property type="term" value="F:deaminase activity"/>
    <property type="evidence" value="ECO:0007669"/>
    <property type="project" value="TreeGrafter"/>
</dbReference>
<dbReference type="Pfam" id="PF01042">
    <property type="entry name" value="Ribonuc_L-PSP"/>
    <property type="match status" value="1"/>
</dbReference>
<dbReference type="EMBL" id="CP000527">
    <property type="protein sequence ID" value="ABM29353.1"/>
    <property type="molecule type" value="Genomic_DNA"/>
</dbReference>
<dbReference type="AlphaFoldDB" id="A0A0H3AC68"/>
<dbReference type="Gene3D" id="3.30.1330.40">
    <property type="entry name" value="RutC-like"/>
    <property type="match status" value="1"/>
</dbReference>
<dbReference type="CDD" id="cd00448">
    <property type="entry name" value="YjgF_YER057c_UK114_family"/>
    <property type="match status" value="1"/>
</dbReference>
<organism evidence="2 3">
    <name type="scientific">Nitratidesulfovibrio vulgaris (strain DP4)</name>
    <name type="common">Desulfovibrio vulgaris</name>
    <dbReference type="NCBI Taxonomy" id="391774"/>
    <lineage>
        <taxon>Bacteria</taxon>
        <taxon>Pseudomonadati</taxon>
        <taxon>Thermodesulfobacteriota</taxon>
        <taxon>Desulfovibrionia</taxon>
        <taxon>Desulfovibrionales</taxon>
        <taxon>Desulfovibrionaceae</taxon>
        <taxon>Nitratidesulfovibrio</taxon>
    </lineage>
</organism>
<dbReference type="RefSeq" id="WP_010937923.1">
    <property type="nucleotide sequence ID" value="NC_008751.1"/>
</dbReference>
<dbReference type="FunFam" id="3.30.1330.40:FF:000001">
    <property type="entry name" value="L-PSP family endoribonuclease"/>
    <property type="match status" value="1"/>
</dbReference>
<evidence type="ECO:0000256" key="1">
    <source>
        <dbReference type="ARBA" id="ARBA00010552"/>
    </source>
</evidence>
<dbReference type="GO" id="GO:0005829">
    <property type="term" value="C:cytosol"/>
    <property type="evidence" value="ECO:0007669"/>
    <property type="project" value="TreeGrafter"/>
</dbReference>
<dbReference type="PANTHER" id="PTHR11803">
    <property type="entry name" value="2-IMINOBUTANOATE/2-IMINOPROPANOATE DEAMINASE RIDA"/>
    <property type="match status" value="1"/>
</dbReference>
<dbReference type="InterPro" id="IPR006175">
    <property type="entry name" value="YjgF/YER057c/UK114"/>
</dbReference>
<dbReference type="Proteomes" id="UP000009173">
    <property type="component" value="Chromosome"/>
</dbReference>